<proteinExistence type="predicted"/>
<dbReference type="EMBL" id="CAUM01000186">
    <property type="protein sequence ID" value="CCV09533.1"/>
    <property type="molecule type" value="Genomic_DNA"/>
</dbReference>
<evidence type="ECO:0000313" key="2">
    <source>
        <dbReference type="Proteomes" id="UP000012062"/>
    </source>
</evidence>
<comment type="caution">
    <text evidence="1">The sequence shown here is derived from an EMBL/GenBank/DDBJ whole genome shotgun (WGS) entry which is preliminary data.</text>
</comment>
<dbReference type="AlphaFoldDB" id="M5EZM8"/>
<name>M5EZM8_9HYPH</name>
<gene>
    <name evidence="1" type="ORF">MESS2_p40017</name>
</gene>
<protein>
    <submittedName>
        <fullName evidence="1">Uncharacterized protein</fullName>
    </submittedName>
</protein>
<keyword evidence="2" id="KW-1185">Reference proteome</keyword>
<dbReference type="STRING" id="1297569.MESS2_p40017"/>
<reference evidence="1 2" key="1">
    <citation type="submission" date="2013-02" db="EMBL/GenBank/DDBJ databases">
        <authorList>
            <person name="Genoscope - CEA"/>
        </authorList>
    </citation>
    <scope>NUCLEOTIDE SEQUENCE [LARGE SCALE GENOMIC DNA]</scope>
    <source>
        <strain evidence="1 2">STM 2683</strain>
    </source>
</reference>
<accession>M5EZM8</accession>
<evidence type="ECO:0000313" key="1">
    <source>
        <dbReference type="EMBL" id="CCV09533.1"/>
    </source>
</evidence>
<sequence length="94" mass="10646">MTSLNLSDDYYAKSDEDGFFHHGVIYHISRNKAGGSVSTSIGRFHVWRPEVPPEGYFPHSRLDCYVNDDNLAPDAAWLARVLLDAEKNEARFST</sequence>
<organism evidence="1 2">
    <name type="scientific">Mesorhizobium metallidurans STM 2683</name>
    <dbReference type="NCBI Taxonomy" id="1297569"/>
    <lineage>
        <taxon>Bacteria</taxon>
        <taxon>Pseudomonadati</taxon>
        <taxon>Pseudomonadota</taxon>
        <taxon>Alphaproteobacteria</taxon>
        <taxon>Hyphomicrobiales</taxon>
        <taxon>Phyllobacteriaceae</taxon>
        <taxon>Mesorhizobium</taxon>
    </lineage>
</organism>
<dbReference type="Proteomes" id="UP000012062">
    <property type="component" value="Unassembled WGS sequence"/>
</dbReference>